<dbReference type="EMBL" id="AP023359">
    <property type="protein sequence ID" value="BCJ64117.1"/>
    <property type="molecule type" value="Genomic_DNA"/>
</dbReference>
<name>A0A810MSD2_9ACTN</name>
<accession>A0A810MSD2</accession>
<keyword evidence="3" id="KW-1185">Reference proteome</keyword>
<sequence length="100" mass="10836">MLTVETRPARYEGRHRPGHTDTTGRRIIAAPVPPTYSPLPGRVRLSLAPTAHADDWMPAGVDELTGRIERVLAPAVDDTQQIPAVVNDGPWFATTTGEQA</sequence>
<evidence type="ECO:0000313" key="3">
    <source>
        <dbReference type="Proteomes" id="UP000680866"/>
    </source>
</evidence>
<dbReference type="Proteomes" id="UP000680866">
    <property type="component" value="Chromosome"/>
</dbReference>
<proteinExistence type="predicted"/>
<feature type="region of interest" description="Disordered" evidence="1">
    <location>
        <begin position="1"/>
        <end position="35"/>
    </location>
</feature>
<organism evidence="2 3">
    <name type="scientific">Polymorphospora rubra</name>
    <dbReference type="NCBI Taxonomy" id="338584"/>
    <lineage>
        <taxon>Bacteria</taxon>
        <taxon>Bacillati</taxon>
        <taxon>Actinomycetota</taxon>
        <taxon>Actinomycetes</taxon>
        <taxon>Micromonosporales</taxon>
        <taxon>Micromonosporaceae</taxon>
        <taxon>Polymorphospora</taxon>
    </lineage>
</organism>
<evidence type="ECO:0000256" key="1">
    <source>
        <dbReference type="SAM" id="MobiDB-lite"/>
    </source>
</evidence>
<gene>
    <name evidence="2" type="ORF">Prubr_11380</name>
</gene>
<feature type="compositionally biased region" description="Basic and acidic residues" evidence="1">
    <location>
        <begin position="7"/>
        <end position="24"/>
    </location>
</feature>
<dbReference type="AlphaFoldDB" id="A0A810MSD2"/>
<evidence type="ECO:0000313" key="2">
    <source>
        <dbReference type="EMBL" id="BCJ64117.1"/>
    </source>
</evidence>
<dbReference type="RefSeq" id="WP_212822274.1">
    <property type="nucleotide sequence ID" value="NZ_AP023359.1"/>
</dbReference>
<reference evidence="2" key="1">
    <citation type="submission" date="2020-08" db="EMBL/GenBank/DDBJ databases">
        <title>Whole genome shotgun sequence of Polymorphospora rubra NBRC 101157.</title>
        <authorList>
            <person name="Komaki H."/>
            <person name="Tamura T."/>
        </authorList>
    </citation>
    <scope>NUCLEOTIDE SEQUENCE</scope>
    <source>
        <strain evidence="2">NBRC 101157</strain>
    </source>
</reference>
<protein>
    <submittedName>
        <fullName evidence="2">Uncharacterized protein</fullName>
    </submittedName>
</protein>
<dbReference type="KEGG" id="pry:Prubr_11380"/>